<dbReference type="AlphaFoldDB" id="A0AAV7VZH3"/>
<feature type="compositionally biased region" description="Basic and acidic residues" evidence="1">
    <location>
        <begin position="146"/>
        <end position="157"/>
    </location>
</feature>
<organism evidence="2 3">
    <name type="scientific">Pleurodeles waltl</name>
    <name type="common">Iberian ribbed newt</name>
    <dbReference type="NCBI Taxonomy" id="8319"/>
    <lineage>
        <taxon>Eukaryota</taxon>
        <taxon>Metazoa</taxon>
        <taxon>Chordata</taxon>
        <taxon>Craniata</taxon>
        <taxon>Vertebrata</taxon>
        <taxon>Euteleostomi</taxon>
        <taxon>Amphibia</taxon>
        <taxon>Batrachia</taxon>
        <taxon>Caudata</taxon>
        <taxon>Salamandroidea</taxon>
        <taxon>Salamandridae</taxon>
        <taxon>Pleurodelinae</taxon>
        <taxon>Pleurodeles</taxon>
    </lineage>
</organism>
<reference evidence="2" key="1">
    <citation type="journal article" date="2022" name="bioRxiv">
        <title>Sequencing and chromosome-scale assembly of the giantPleurodeles waltlgenome.</title>
        <authorList>
            <person name="Brown T."/>
            <person name="Elewa A."/>
            <person name="Iarovenko S."/>
            <person name="Subramanian E."/>
            <person name="Araus A.J."/>
            <person name="Petzold A."/>
            <person name="Susuki M."/>
            <person name="Suzuki K.-i.T."/>
            <person name="Hayashi T."/>
            <person name="Toyoda A."/>
            <person name="Oliveira C."/>
            <person name="Osipova E."/>
            <person name="Leigh N.D."/>
            <person name="Simon A."/>
            <person name="Yun M.H."/>
        </authorList>
    </citation>
    <scope>NUCLEOTIDE SEQUENCE</scope>
    <source>
        <strain evidence="2">20211129_DDA</strain>
        <tissue evidence="2">Liver</tissue>
    </source>
</reference>
<feature type="region of interest" description="Disordered" evidence="1">
    <location>
        <begin position="101"/>
        <end position="157"/>
    </location>
</feature>
<dbReference type="EMBL" id="JANPWB010000002">
    <property type="protein sequence ID" value="KAJ1205811.1"/>
    <property type="molecule type" value="Genomic_DNA"/>
</dbReference>
<gene>
    <name evidence="2" type="ORF">NDU88_001237</name>
</gene>
<name>A0AAV7VZH3_PLEWA</name>
<evidence type="ECO:0000313" key="3">
    <source>
        <dbReference type="Proteomes" id="UP001066276"/>
    </source>
</evidence>
<comment type="caution">
    <text evidence="2">The sequence shown here is derived from an EMBL/GenBank/DDBJ whole genome shotgun (WGS) entry which is preliminary data.</text>
</comment>
<sequence>MAQLNLVRFLLNCCAMEKPANSLWRPAPMVHSELRDTRSELLQMPRRRPTTIARHSCHFESHLHQMDVKYGLFEPAQMWITKNSKSKDIYDPEELLVFLEGLSSQAMDTTSPGLPSEPEQTNDSPDAPPSHASPEGQNRCNGDPHSIGRDLERLSRP</sequence>
<dbReference type="Proteomes" id="UP001066276">
    <property type="component" value="Chromosome 1_2"/>
</dbReference>
<evidence type="ECO:0000313" key="2">
    <source>
        <dbReference type="EMBL" id="KAJ1205811.1"/>
    </source>
</evidence>
<accession>A0AAV7VZH3</accession>
<feature type="compositionally biased region" description="Polar residues" evidence="1">
    <location>
        <begin position="102"/>
        <end position="122"/>
    </location>
</feature>
<keyword evidence="3" id="KW-1185">Reference proteome</keyword>
<proteinExistence type="predicted"/>
<evidence type="ECO:0000256" key="1">
    <source>
        <dbReference type="SAM" id="MobiDB-lite"/>
    </source>
</evidence>
<protein>
    <submittedName>
        <fullName evidence="2">Uncharacterized protein</fullName>
    </submittedName>
</protein>
<feature type="compositionally biased region" description="Low complexity" evidence="1">
    <location>
        <begin position="123"/>
        <end position="134"/>
    </location>
</feature>